<dbReference type="Pfam" id="PF00533">
    <property type="entry name" value="BRCT"/>
    <property type="match status" value="1"/>
</dbReference>
<evidence type="ECO:0000259" key="1">
    <source>
        <dbReference type="Pfam" id="PF00533"/>
    </source>
</evidence>
<feature type="domain" description="BRCT" evidence="1">
    <location>
        <begin position="3"/>
        <end position="73"/>
    </location>
</feature>
<dbReference type="InterPro" id="IPR001357">
    <property type="entry name" value="BRCT_dom"/>
</dbReference>
<dbReference type="SUPFAM" id="SSF52113">
    <property type="entry name" value="BRCT domain"/>
    <property type="match status" value="1"/>
</dbReference>
<dbReference type="Gene3D" id="3.40.50.10190">
    <property type="entry name" value="BRCT domain"/>
    <property type="match status" value="1"/>
</dbReference>
<dbReference type="EMBL" id="UINC01118217">
    <property type="protein sequence ID" value="SVC91194.1"/>
    <property type="molecule type" value="Genomic_DNA"/>
</dbReference>
<gene>
    <name evidence="2" type="ORF">METZ01_LOCUS344048</name>
</gene>
<organism evidence="2">
    <name type="scientific">marine metagenome</name>
    <dbReference type="NCBI Taxonomy" id="408172"/>
    <lineage>
        <taxon>unclassified sequences</taxon>
        <taxon>metagenomes</taxon>
        <taxon>ecological metagenomes</taxon>
    </lineage>
</organism>
<sequence length="96" mass="10822">MKNNQFLGKNLVFTGASVIKRDYLFGLAEAIGANPQKGVNKQTDLLIVGEKPGNKKLGMAEKYEIPQVEDHQFVETVNKQYPDMSPEEILDEMFAY</sequence>
<accession>A0A382R0C5</accession>
<name>A0A382R0C5_9ZZZZ</name>
<proteinExistence type="predicted"/>
<dbReference type="InterPro" id="IPR036420">
    <property type="entry name" value="BRCT_dom_sf"/>
</dbReference>
<protein>
    <recommendedName>
        <fullName evidence="1">BRCT domain-containing protein</fullName>
    </recommendedName>
</protein>
<dbReference type="CDD" id="cd17748">
    <property type="entry name" value="BRCT_DNA_ligase_like"/>
    <property type="match status" value="1"/>
</dbReference>
<reference evidence="2" key="1">
    <citation type="submission" date="2018-05" db="EMBL/GenBank/DDBJ databases">
        <authorList>
            <person name="Lanie J.A."/>
            <person name="Ng W.-L."/>
            <person name="Kazmierczak K.M."/>
            <person name="Andrzejewski T.M."/>
            <person name="Davidsen T.M."/>
            <person name="Wayne K.J."/>
            <person name="Tettelin H."/>
            <person name="Glass J.I."/>
            <person name="Rusch D."/>
            <person name="Podicherti R."/>
            <person name="Tsui H.-C.T."/>
            <person name="Winkler M.E."/>
        </authorList>
    </citation>
    <scope>NUCLEOTIDE SEQUENCE</scope>
</reference>
<evidence type="ECO:0000313" key="2">
    <source>
        <dbReference type="EMBL" id="SVC91194.1"/>
    </source>
</evidence>
<dbReference type="AlphaFoldDB" id="A0A382R0C5"/>